<dbReference type="SUPFAM" id="SSF56784">
    <property type="entry name" value="HAD-like"/>
    <property type="match status" value="1"/>
</dbReference>
<dbReference type="RefSeq" id="WP_093396501.1">
    <property type="nucleotide sequence ID" value="NZ_FOUU01000015.1"/>
</dbReference>
<keyword evidence="1" id="KW-0378">Hydrolase</keyword>
<protein>
    <submittedName>
        <fullName evidence="1">Putative hydrolase of the HAD superfamily</fullName>
    </submittedName>
</protein>
<name>A0A1I4W9I2_9BACT</name>
<dbReference type="SFLD" id="SFLDG01129">
    <property type="entry name" value="C1.5:_HAD__Beta-PGM__Phosphata"/>
    <property type="match status" value="1"/>
</dbReference>
<dbReference type="STRING" id="39841.SAMN05660836_02670"/>
<dbReference type="OrthoDB" id="367448at2"/>
<gene>
    <name evidence="1" type="ORF">SAMN05660836_02670</name>
</gene>
<dbReference type="PANTHER" id="PTHR46191:SF2">
    <property type="entry name" value="HALOACID DEHALOGENASE-LIKE HYDROLASE DOMAIN-CONTAINING PROTEIN 3"/>
    <property type="match status" value="1"/>
</dbReference>
<dbReference type="InterPro" id="IPR051828">
    <property type="entry name" value="HAD-like_hydrolase_domain"/>
</dbReference>
<dbReference type="SFLD" id="SFLDS00003">
    <property type="entry name" value="Haloacid_Dehalogenase"/>
    <property type="match status" value="1"/>
</dbReference>
<dbReference type="PANTHER" id="PTHR46191">
    <property type="match status" value="1"/>
</dbReference>
<dbReference type="InterPro" id="IPR023214">
    <property type="entry name" value="HAD_sf"/>
</dbReference>
<dbReference type="Pfam" id="PF00702">
    <property type="entry name" value="Hydrolase"/>
    <property type="match status" value="1"/>
</dbReference>
<accession>A0A1I4W9I2</accession>
<organism evidence="1 2">
    <name type="scientific">Thermodesulforhabdus norvegica</name>
    <dbReference type="NCBI Taxonomy" id="39841"/>
    <lineage>
        <taxon>Bacteria</taxon>
        <taxon>Pseudomonadati</taxon>
        <taxon>Thermodesulfobacteriota</taxon>
        <taxon>Syntrophobacteria</taxon>
        <taxon>Syntrophobacterales</taxon>
        <taxon>Thermodesulforhabdaceae</taxon>
        <taxon>Thermodesulforhabdus</taxon>
    </lineage>
</organism>
<dbReference type="EMBL" id="FOUU01000015">
    <property type="protein sequence ID" value="SFN10381.1"/>
    <property type="molecule type" value="Genomic_DNA"/>
</dbReference>
<dbReference type="Proteomes" id="UP000199611">
    <property type="component" value="Unassembled WGS sequence"/>
</dbReference>
<sequence>MSLFESPGKYEDVFADFSRPPAVRGRESLWLQDDLPVPRAVLFDVYDTLVRSTIGDLEEQRRRKSDSSSFVDTALRFGFNSEIGARWHTLFFDYIEEEHSRCRRLGIMRAEVLVERIWDRILKETVPERSRFEEDARKIGLYRELKANPVAHFEGVLELWSFLNREKILVGLVTNAQYYTLPVLSWVLNVNLADYLTPQIVICSYALGYAKPDPYFFRYVETQIRRLGLESRHVWVVGNDPENDMAAAKPYGFTTVLFTGSSSDAKSADADASAGSFFDLKKLIQRFLKGG</sequence>
<dbReference type="AlphaFoldDB" id="A0A1I4W9I2"/>
<evidence type="ECO:0000313" key="2">
    <source>
        <dbReference type="Proteomes" id="UP000199611"/>
    </source>
</evidence>
<reference evidence="1 2" key="1">
    <citation type="submission" date="2016-10" db="EMBL/GenBank/DDBJ databases">
        <authorList>
            <person name="de Groot N.N."/>
        </authorList>
    </citation>
    <scope>NUCLEOTIDE SEQUENCE [LARGE SCALE GENOMIC DNA]</scope>
    <source>
        <strain evidence="1 2">DSM 9990</strain>
    </source>
</reference>
<proteinExistence type="predicted"/>
<keyword evidence="2" id="KW-1185">Reference proteome</keyword>
<dbReference type="InterPro" id="IPR036412">
    <property type="entry name" value="HAD-like_sf"/>
</dbReference>
<evidence type="ECO:0000313" key="1">
    <source>
        <dbReference type="EMBL" id="SFN10381.1"/>
    </source>
</evidence>
<dbReference type="GO" id="GO:0016787">
    <property type="term" value="F:hydrolase activity"/>
    <property type="evidence" value="ECO:0007669"/>
    <property type="project" value="UniProtKB-KW"/>
</dbReference>
<dbReference type="Gene3D" id="3.40.50.1000">
    <property type="entry name" value="HAD superfamily/HAD-like"/>
    <property type="match status" value="1"/>
</dbReference>